<sequence length="364" mass="39497">MGKIKLLCLTADPGLTTLYGFAYGFSSSEAQMKKDMDTLILIKSQANPSNIADIKWSTVSVFITSTRLTDISTRHFPNHACAVNSAGVFTTIDNSAIPWQGVRFDPAGRMAPEYNLTGGGAWSTIALSPIFNMTEYQLNDIHKLFYIQNGDKETLFHVYSRYSMAAPAVHIGVVNETGGRPTLESSAIYKCSRMSKRDGAIYDSQLETINSVLTDKTTRTMTRFSKELDKVTPTSQFQTIGGHLPGQEAFAAISFRTGIHGITLTGPSAGTLQDMADVYIDGVYGDDSDVQNGYLTPSGTPPAPTESSEKYSIELDRRRSSEIELKGVKMYTEADTLAVVPPPLIGLTNHPRPAVITSVGSAIP</sequence>
<dbReference type="AlphaFoldDB" id="A0AAD4D7G1"/>
<comment type="caution">
    <text evidence="2">The sequence shown here is derived from an EMBL/GenBank/DDBJ whole genome shotgun (WGS) entry which is preliminary data.</text>
</comment>
<name>A0AAD4D7G1_9FUNG</name>
<protein>
    <submittedName>
        <fullName evidence="2">Uncharacterized protein</fullName>
    </submittedName>
</protein>
<evidence type="ECO:0000256" key="1">
    <source>
        <dbReference type="SAM" id="MobiDB-lite"/>
    </source>
</evidence>
<accession>A0AAD4D7G1</accession>
<proteinExistence type="predicted"/>
<evidence type="ECO:0000313" key="3">
    <source>
        <dbReference type="Proteomes" id="UP001194580"/>
    </source>
</evidence>
<gene>
    <name evidence="2" type="ORF">BGZ95_001037</name>
</gene>
<evidence type="ECO:0000313" key="2">
    <source>
        <dbReference type="EMBL" id="KAG0271201.1"/>
    </source>
</evidence>
<dbReference type="EMBL" id="JAAAIL010001201">
    <property type="protein sequence ID" value="KAG0271201.1"/>
    <property type="molecule type" value="Genomic_DNA"/>
</dbReference>
<dbReference type="Proteomes" id="UP001194580">
    <property type="component" value="Unassembled WGS sequence"/>
</dbReference>
<organism evidence="2 3">
    <name type="scientific">Linnemannia exigua</name>
    <dbReference type="NCBI Taxonomy" id="604196"/>
    <lineage>
        <taxon>Eukaryota</taxon>
        <taxon>Fungi</taxon>
        <taxon>Fungi incertae sedis</taxon>
        <taxon>Mucoromycota</taxon>
        <taxon>Mortierellomycotina</taxon>
        <taxon>Mortierellomycetes</taxon>
        <taxon>Mortierellales</taxon>
        <taxon>Mortierellaceae</taxon>
        <taxon>Linnemannia</taxon>
    </lineage>
</organism>
<reference evidence="2" key="1">
    <citation type="journal article" date="2020" name="Fungal Divers.">
        <title>Resolving the Mortierellaceae phylogeny through synthesis of multi-gene phylogenetics and phylogenomics.</title>
        <authorList>
            <person name="Vandepol N."/>
            <person name="Liber J."/>
            <person name="Desiro A."/>
            <person name="Na H."/>
            <person name="Kennedy M."/>
            <person name="Barry K."/>
            <person name="Grigoriev I.V."/>
            <person name="Miller A.N."/>
            <person name="O'Donnell K."/>
            <person name="Stajich J.E."/>
            <person name="Bonito G."/>
        </authorList>
    </citation>
    <scope>NUCLEOTIDE SEQUENCE</scope>
    <source>
        <strain evidence="2">NRRL 28262</strain>
    </source>
</reference>
<keyword evidence="3" id="KW-1185">Reference proteome</keyword>
<feature type="region of interest" description="Disordered" evidence="1">
    <location>
        <begin position="290"/>
        <end position="314"/>
    </location>
</feature>